<dbReference type="EMBL" id="MG676224">
    <property type="protein sequence ID" value="AVR75932.1"/>
    <property type="molecule type" value="Genomic_DNA"/>
</dbReference>
<evidence type="ECO:0000313" key="2">
    <source>
        <dbReference type="Proteomes" id="UP000244741"/>
    </source>
</evidence>
<organism evidence="1 2">
    <name type="scientific">Aeromonas phage AhSzq-1</name>
    <dbReference type="NCBI Taxonomy" id="2138298"/>
    <lineage>
        <taxon>Viruses</taxon>
        <taxon>Duplodnaviria</taxon>
        <taxon>Heunggongvirae</taxon>
        <taxon>Uroviricota</taxon>
        <taxon>Caudoviricetes</taxon>
        <taxon>Demerecviridae</taxon>
        <taxon>Shenzhenvirus</taxon>
        <taxon>Shenzhenvirus AhSzq1</taxon>
    </lineage>
</organism>
<gene>
    <name evidence="1" type="ORF">AhSzq1_39</name>
</gene>
<evidence type="ECO:0000313" key="1">
    <source>
        <dbReference type="EMBL" id="AVR75932.1"/>
    </source>
</evidence>
<reference evidence="1 2" key="1">
    <citation type="submission" date="2017-12" db="EMBL/GenBank/DDBJ databases">
        <title>Genomic characterization of T5-related Aeromonas hydrophila phages AhSzq-1 and AhSzw-1 and proposal to be two new species.</title>
        <authorList>
            <person name="Chen L."/>
            <person name="Yuan S."/>
            <person name="Ma Y."/>
        </authorList>
    </citation>
    <scope>NUCLEOTIDE SEQUENCE [LARGE SCALE GENOMIC DNA]</scope>
    <source>
        <strain evidence="1">Seawater</strain>
    </source>
</reference>
<keyword evidence="2" id="KW-1185">Reference proteome</keyword>
<accession>A0A2R4ALL2</accession>
<proteinExistence type="predicted"/>
<sequence length="75" mass="8090">MTQQVNEQVFAISNTQINNIIDNLDAVVKAEGISLRGAQAIITQVIQPLTSLQPITINEPAKEEAAPTTEDSTNE</sequence>
<protein>
    <submittedName>
        <fullName evidence="1">Uncharacterized protein</fullName>
    </submittedName>
</protein>
<dbReference type="Proteomes" id="UP000244741">
    <property type="component" value="Segment"/>
</dbReference>
<name>A0A2R4ALL2_9CAUD</name>